<protein>
    <recommendedName>
        <fullName evidence="3">DUF2188 domain-containing protein</fullName>
    </recommendedName>
</protein>
<dbReference type="InterPro" id="IPR018691">
    <property type="entry name" value="DUF2188"/>
</dbReference>
<dbReference type="OrthoDB" id="2428875at2"/>
<dbReference type="AlphaFoldDB" id="A0A2W0HDY0"/>
<sequence length="66" mass="7830">MKEYTVRPNKDADEWFVKIEDVAPETSFDKMDQAIEEAEKIAGDNRPSRLIIYNHMHEIVDEKTYK</sequence>
<evidence type="ECO:0000313" key="2">
    <source>
        <dbReference type="Proteomes" id="UP000248066"/>
    </source>
</evidence>
<name>A0A2W0HDY0_9BACI</name>
<reference evidence="1 2" key="1">
    <citation type="submission" date="2017-10" db="EMBL/GenBank/DDBJ databases">
        <title>Bacillus sp. nov., a halophilic bacterium isolated from a Yangshapao Lake.</title>
        <authorList>
            <person name="Wang H."/>
        </authorList>
    </citation>
    <scope>NUCLEOTIDE SEQUENCE [LARGE SCALE GENOMIC DNA]</scope>
    <source>
        <strain evidence="1 2">YSP-3</strain>
    </source>
</reference>
<organism evidence="1 2">
    <name type="scientific">Alteribacter lacisalsi</name>
    <dbReference type="NCBI Taxonomy" id="2045244"/>
    <lineage>
        <taxon>Bacteria</taxon>
        <taxon>Bacillati</taxon>
        <taxon>Bacillota</taxon>
        <taxon>Bacilli</taxon>
        <taxon>Bacillales</taxon>
        <taxon>Bacillaceae</taxon>
        <taxon>Alteribacter</taxon>
    </lineage>
</organism>
<dbReference type="RefSeq" id="WP_110519513.1">
    <property type="nucleotide sequence ID" value="NZ_PDOF01000001.1"/>
</dbReference>
<evidence type="ECO:0000313" key="1">
    <source>
        <dbReference type="EMBL" id="PYZ99071.1"/>
    </source>
</evidence>
<dbReference type="EMBL" id="PDOF01000001">
    <property type="protein sequence ID" value="PYZ99071.1"/>
    <property type="molecule type" value="Genomic_DNA"/>
</dbReference>
<dbReference type="Proteomes" id="UP000248066">
    <property type="component" value="Unassembled WGS sequence"/>
</dbReference>
<comment type="caution">
    <text evidence="1">The sequence shown here is derived from an EMBL/GenBank/DDBJ whole genome shotgun (WGS) entry which is preliminary data.</text>
</comment>
<dbReference type="Pfam" id="PF09954">
    <property type="entry name" value="DUF2188"/>
    <property type="match status" value="1"/>
</dbReference>
<accession>A0A2W0HDY0</accession>
<proteinExistence type="predicted"/>
<evidence type="ECO:0008006" key="3">
    <source>
        <dbReference type="Google" id="ProtNLM"/>
    </source>
</evidence>
<keyword evidence="2" id="KW-1185">Reference proteome</keyword>
<gene>
    <name evidence="1" type="ORF">CR205_11085</name>
</gene>